<dbReference type="SMART" id="SM00387">
    <property type="entry name" value="HATPase_c"/>
    <property type="match status" value="1"/>
</dbReference>
<dbReference type="Gene3D" id="1.10.287.130">
    <property type="match status" value="1"/>
</dbReference>
<organism evidence="14 15">
    <name type="scientific">Desulfobacula phenolica</name>
    <dbReference type="NCBI Taxonomy" id="90732"/>
    <lineage>
        <taxon>Bacteria</taxon>
        <taxon>Pseudomonadati</taxon>
        <taxon>Thermodesulfobacteriota</taxon>
        <taxon>Desulfobacteria</taxon>
        <taxon>Desulfobacterales</taxon>
        <taxon>Desulfobacteraceae</taxon>
        <taxon>Desulfobacula</taxon>
    </lineage>
</organism>
<dbReference type="SMART" id="SM00304">
    <property type="entry name" value="HAMP"/>
    <property type="match status" value="1"/>
</dbReference>
<dbReference type="Pfam" id="PF02518">
    <property type="entry name" value="HATPase_c"/>
    <property type="match status" value="1"/>
</dbReference>
<dbReference type="SUPFAM" id="SSF158472">
    <property type="entry name" value="HAMP domain-like"/>
    <property type="match status" value="1"/>
</dbReference>
<evidence type="ECO:0000256" key="4">
    <source>
        <dbReference type="ARBA" id="ARBA00022553"/>
    </source>
</evidence>
<evidence type="ECO:0000313" key="15">
    <source>
        <dbReference type="Proteomes" id="UP000199608"/>
    </source>
</evidence>
<dbReference type="InterPro" id="IPR005467">
    <property type="entry name" value="His_kinase_dom"/>
</dbReference>
<keyword evidence="5" id="KW-0808">Transferase</keyword>
<dbReference type="PROSITE" id="PS50109">
    <property type="entry name" value="HIS_KIN"/>
    <property type="match status" value="1"/>
</dbReference>
<evidence type="ECO:0000256" key="11">
    <source>
        <dbReference type="SAM" id="Phobius"/>
    </source>
</evidence>
<feature type="transmembrane region" description="Helical" evidence="11">
    <location>
        <begin position="20"/>
        <end position="38"/>
    </location>
</feature>
<feature type="transmembrane region" description="Helical" evidence="11">
    <location>
        <begin position="169"/>
        <end position="191"/>
    </location>
</feature>
<reference evidence="15" key="1">
    <citation type="submission" date="2016-10" db="EMBL/GenBank/DDBJ databases">
        <authorList>
            <person name="Varghese N."/>
            <person name="Submissions S."/>
        </authorList>
    </citation>
    <scope>NUCLEOTIDE SEQUENCE [LARGE SCALE GENOMIC DNA]</scope>
    <source>
        <strain evidence="15">DSM 3384</strain>
    </source>
</reference>
<dbReference type="PANTHER" id="PTHR45436">
    <property type="entry name" value="SENSOR HISTIDINE KINASE YKOH"/>
    <property type="match status" value="1"/>
</dbReference>
<evidence type="ECO:0000256" key="6">
    <source>
        <dbReference type="ARBA" id="ARBA00022692"/>
    </source>
</evidence>
<dbReference type="Gene3D" id="3.30.565.10">
    <property type="entry name" value="Histidine kinase-like ATPase, C-terminal domain"/>
    <property type="match status" value="1"/>
</dbReference>
<dbReference type="GO" id="GO:0000155">
    <property type="term" value="F:phosphorelay sensor kinase activity"/>
    <property type="evidence" value="ECO:0007669"/>
    <property type="project" value="InterPro"/>
</dbReference>
<evidence type="ECO:0000256" key="10">
    <source>
        <dbReference type="ARBA" id="ARBA00023136"/>
    </source>
</evidence>
<dbReference type="SMART" id="SM00388">
    <property type="entry name" value="HisKA"/>
    <property type="match status" value="1"/>
</dbReference>
<evidence type="ECO:0000256" key="2">
    <source>
        <dbReference type="ARBA" id="ARBA00004370"/>
    </source>
</evidence>
<dbReference type="Gene3D" id="6.10.340.10">
    <property type="match status" value="1"/>
</dbReference>
<evidence type="ECO:0000256" key="1">
    <source>
        <dbReference type="ARBA" id="ARBA00000085"/>
    </source>
</evidence>
<dbReference type="InterPro" id="IPR036097">
    <property type="entry name" value="HisK_dim/P_sf"/>
</dbReference>
<dbReference type="Pfam" id="PF00672">
    <property type="entry name" value="HAMP"/>
    <property type="match status" value="1"/>
</dbReference>
<dbReference type="InterPro" id="IPR003661">
    <property type="entry name" value="HisK_dim/P_dom"/>
</dbReference>
<feature type="domain" description="Histidine kinase" evidence="12">
    <location>
        <begin position="254"/>
        <end position="471"/>
    </location>
</feature>
<dbReference type="Proteomes" id="UP000199608">
    <property type="component" value="Unassembled WGS sequence"/>
</dbReference>
<dbReference type="RefSeq" id="WP_092233759.1">
    <property type="nucleotide sequence ID" value="NZ_FNLL01000005.1"/>
</dbReference>
<comment type="subcellular location">
    <subcellularLocation>
        <location evidence="2">Membrane</location>
    </subcellularLocation>
</comment>
<comment type="catalytic activity">
    <reaction evidence="1">
        <text>ATP + protein L-histidine = ADP + protein N-phospho-L-histidine.</text>
        <dbReference type="EC" id="2.7.13.3"/>
    </reaction>
</comment>
<keyword evidence="10 11" id="KW-0472">Membrane</keyword>
<dbReference type="CDD" id="cd06225">
    <property type="entry name" value="HAMP"/>
    <property type="match status" value="1"/>
</dbReference>
<dbReference type="Pfam" id="PF00512">
    <property type="entry name" value="HisKA"/>
    <property type="match status" value="1"/>
</dbReference>
<sequence>MFSKRKNKFIHRFDVRLTVLYTTIFFSLALILCSFLYYRLNHNLVKQVGIVLADEVTEFKNEINEELLKKNTIQSGCEIFADDISKRKYYPMYFRLYTSSGQQIFQSDNSLISSFPNIEQHITQGMNKIKHHGSLLVIEEHLFISALKNTFILQIGTSLKRTKKTSDNFLYNIIIVIPVMLLFCIIGGMTASRKVRDVLRNIISVTKRITSKNLKERLIVPHENDEIKDLTVTINSMIDRLEKSFEEIKHFTSDVSHELRNPLFALKGEIEVTLSQKRSVSEYQDSMQFCLEKINTLIKMVNDLFLITRFDSKKIQLDFEDINICDLIKDLYDFFLPITLEKKTNLNISQCDEIILTADRIQISQLINNLLDNAVKFTPENGMIDISLVQINDNEIELCICDNGKGIPQDKLKKIFDRFYQVDPSRTDSQKGTGLGLHICKRIVHAHNGSIRVNSNTEQGVSFIIRMPIEQIS</sequence>
<dbReference type="PANTHER" id="PTHR45436:SF5">
    <property type="entry name" value="SENSOR HISTIDINE KINASE TRCS"/>
    <property type="match status" value="1"/>
</dbReference>
<evidence type="ECO:0000313" key="14">
    <source>
        <dbReference type="EMBL" id="SDU21691.1"/>
    </source>
</evidence>
<dbReference type="CDD" id="cd00082">
    <property type="entry name" value="HisKA"/>
    <property type="match status" value="1"/>
</dbReference>
<dbReference type="EMBL" id="FNLL01000005">
    <property type="protein sequence ID" value="SDU21691.1"/>
    <property type="molecule type" value="Genomic_DNA"/>
</dbReference>
<keyword evidence="15" id="KW-1185">Reference proteome</keyword>
<protein>
    <recommendedName>
        <fullName evidence="3">histidine kinase</fullName>
        <ecNumber evidence="3">2.7.13.3</ecNumber>
    </recommendedName>
</protein>
<dbReference type="PRINTS" id="PR00344">
    <property type="entry name" value="BCTRLSENSOR"/>
</dbReference>
<dbReference type="GO" id="GO:0005886">
    <property type="term" value="C:plasma membrane"/>
    <property type="evidence" value="ECO:0007669"/>
    <property type="project" value="TreeGrafter"/>
</dbReference>
<dbReference type="InterPro" id="IPR036890">
    <property type="entry name" value="HATPase_C_sf"/>
</dbReference>
<dbReference type="SUPFAM" id="SSF47384">
    <property type="entry name" value="Homodimeric domain of signal transducing histidine kinase"/>
    <property type="match status" value="1"/>
</dbReference>
<evidence type="ECO:0000256" key="3">
    <source>
        <dbReference type="ARBA" id="ARBA00012438"/>
    </source>
</evidence>
<dbReference type="SUPFAM" id="SSF55874">
    <property type="entry name" value="ATPase domain of HSP90 chaperone/DNA topoisomerase II/histidine kinase"/>
    <property type="match status" value="1"/>
</dbReference>
<dbReference type="CDD" id="cd00075">
    <property type="entry name" value="HATPase"/>
    <property type="match status" value="1"/>
</dbReference>
<keyword evidence="7 14" id="KW-0418">Kinase</keyword>
<dbReference type="InterPro" id="IPR050428">
    <property type="entry name" value="TCS_sensor_his_kinase"/>
</dbReference>
<dbReference type="InterPro" id="IPR003594">
    <property type="entry name" value="HATPase_dom"/>
</dbReference>
<evidence type="ECO:0000259" key="13">
    <source>
        <dbReference type="PROSITE" id="PS50885"/>
    </source>
</evidence>
<name>A0A1H2GQ94_9BACT</name>
<dbReference type="FunFam" id="3.30.565.10:FF:000006">
    <property type="entry name" value="Sensor histidine kinase WalK"/>
    <property type="match status" value="1"/>
</dbReference>
<dbReference type="AlphaFoldDB" id="A0A1H2GQ94"/>
<accession>A0A1H2GQ94</accession>
<dbReference type="EC" id="2.7.13.3" evidence="3"/>
<keyword evidence="6 11" id="KW-0812">Transmembrane</keyword>
<evidence type="ECO:0000259" key="12">
    <source>
        <dbReference type="PROSITE" id="PS50109"/>
    </source>
</evidence>
<dbReference type="InterPro" id="IPR003660">
    <property type="entry name" value="HAMP_dom"/>
</dbReference>
<evidence type="ECO:0000256" key="9">
    <source>
        <dbReference type="ARBA" id="ARBA00023012"/>
    </source>
</evidence>
<dbReference type="PROSITE" id="PS50885">
    <property type="entry name" value="HAMP"/>
    <property type="match status" value="1"/>
</dbReference>
<keyword evidence="8 11" id="KW-1133">Transmembrane helix</keyword>
<evidence type="ECO:0000256" key="8">
    <source>
        <dbReference type="ARBA" id="ARBA00022989"/>
    </source>
</evidence>
<feature type="domain" description="HAMP" evidence="13">
    <location>
        <begin position="193"/>
        <end position="246"/>
    </location>
</feature>
<dbReference type="InterPro" id="IPR004358">
    <property type="entry name" value="Sig_transdc_His_kin-like_C"/>
</dbReference>
<proteinExistence type="predicted"/>
<keyword evidence="4" id="KW-0597">Phosphoprotein</keyword>
<evidence type="ECO:0000256" key="7">
    <source>
        <dbReference type="ARBA" id="ARBA00022777"/>
    </source>
</evidence>
<gene>
    <name evidence="14" type="ORF">SAMN04487931_105326</name>
</gene>
<keyword evidence="9" id="KW-0902">Two-component regulatory system</keyword>
<evidence type="ECO:0000256" key="5">
    <source>
        <dbReference type="ARBA" id="ARBA00022679"/>
    </source>
</evidence>